<dbReference type="Gene3D" id="3.30.413.10">
    <property type="entry name" value="Sulfite Reductase Hemoprotein, domain 1"/>
    <property type="match status" value="1"/>
</dbReference>
<dbReference type="SUPFAM" id="SSF56014">
    <property type="entry name" value="Nitrite and sulphite reductase 4Fe-4S domain-like"/>
    <property type="match status" value="1"/>
</dbReference>
<evidence type="ECO:0000256" key="2">
    <source>
        <dbReference type="ARBA" id="ARBA00022617"/>
    </source>
</evidence>
<accession>A0A1I1U0F4</accession>
<dbReference type="OrthoDB" id="7459360at2"/>
<dbReference type="GO" id="GO:0046872">
    <property type="term" value="F:metal ion binding"/>
    <property type="evidence" value="ECO:0007669"/>
    <property type="project" value="UniProtKB-KW"/>
</dbReference>
<evidence type="ECO:0000256" key="5">
    <source>
        <dbReference type="ARBA" id="ARBA00023004"/>
    </source>
</evidence>
<evidence type="ECO:0000256" key="6">
    <source>
        <dbReference type="ARBA" id="ARBA00023014"/>
    </source>
</evidence>
<dbReference type="GO" id="GO:0051539">
    <property type="term" value="F:4 iron, 4 sulfur cluster binding"/>
    <property type="evidence" value="ECO:0007669"/>
    <property type="project" value="UniProtKB-KW"/>
</dbReference>
<protein>
    <submittedName>
        <fullName evidence="8">Precorrin-3B synthase</fullName>
    </submittedName>
</protein>
<dbReference type="InterPro" id="IPR036136">
    <property type="entry name" value="Nit/Sulf_reduc_fer-like_dom_sf"/>
</dbReference>
<dbReference type="GO" id="GO:0016491">
    <property type="term" value="F:oxidoreductase activity"/>
    <property type="evidence" value="ECO:0007669"/>
    <property type="project" value="UniProtKB-KW"/>
</dbReference>
<sequence>MSAPEIRGWCPGAHRPMASGDGLVVRVRPPVRGLSAAQLAGLADLAQAHGSGAVEATNRANLQVRGVTEAGFPALLAALDTLGLIDAEPGAEARRNIIWGAAGPGTEARMSMAERLAEALSAPDFAGLPSKFGFVVDGVPRQLSEVSGDIRIEGQVVRADGCALGRAVANGDDAVAMALDLARWFLASGGLGADGRGRMARHLSAGAALPPHLAGDSAPGPAADPLRPGAVAGGVCVGAPFGQFGAEDLRQIAAVLGPEEAAQVTPFRMLLVPRAPGDTTLVTDPDDPRQDVRACIGAPGCVQGTVPTRPLARALAEAGLRDVHVSGCAKGCAHPRAAALTLVGRDGRFDLVREGTPWEEPVRRGLTAGEVLQEVRS</sequence>
<keyword evidence="1" id="KW-0004">4Fe-4S</keyword>
<reference evidence="8 9" key="1">
    <citation type="submission" date="2016-10" db="EMBL/GenBank/DDBJ databases">
        <authorList>
            <person name="Varghese N."/>
            <person name="Submissions S."/>
        </authorList>
    </citation>
    <scope>NUCLEOTIDE SEQUENCE [LARGE SCALE GENOMIC DNA]</scope>
    <source>
        <strain evidence="9">YIM D21,KCTC 23444,ACCC 10710</strain>
    </source>
</reference>
<dbReference type="EMBL" id="FOMS01000002">
    <property type="protein sequence ID" value="SFD64194.1"/>
    <property type="molecule type" value="Genomic_DNA"/>
</dbReference>
<dbReference type="InterPro" id="IPR005117">
    <property type="entry name" value="NiRdtase/SiRdtase_haem-b_fer"/>
</dbReference>
<feature type="domain" description="Nitrite/Sulfite reductase ferredoxin-like" evidence="7">
    <location>
        <begin position="16"/>
        <end position="80"/>
    </location>
</feature>
<dbReference type="RefSeq" id="WP_149754495.1">
    <property type="nucleotide sequence ID" value="NZ_FOMS01000002.1"/>
</dbReference>
<keyword evidence="3" id="KW-0479">Metal-binding</keyword>
<keyword evidence="5" id="KW-0408">Iron</keyword>
<evidence type="ECO:0000313" key="8">
    <source>
        <dbReference type="EMBL" id="SFD64194.1"/>
    </source>
</evidence>
<evidence type="ECO:0000313" key="9">
    <source>
        <dbReference type="Proteomes" id="UP000325289"/>
    </source>
</evidence>
<dbReference type="Gene3D" id="3.90.480.20">
    <property type="match status" value="1"/>
</dbReference>
<dbReference type="Pfam" id="PF03460">
    <property type="entry name" value="NIR_SIR_ferr"/>
    <property type="match status" value="1"/>
</dbReference>
<proteinExistence type="predicted"/>
<dbReference type="PANTHER" id="PTHR32439">
    <property type="entry name" value="FERREDOXIN--NITRITE REDUCTASE, CHLOROPLASTIC"/>
    <property type="match status" value="1"/>
</dbReference>
<keyword evidence="2" id="KW-0349">Heme</keyword>
<dbReference type="InterPro" id="IPR051329">
    <property type="entry name" value="NIR_SIR_4Fe-4S"/>
</dbReference>
<dbReference type="InterPro" id="IPR045854">
    <property type="entry name" value="NO2/SO3_Rdtase_4Fe4S_sf"/>
</dbReference>
<gene>
    <name evidence="8" type="ORF">SAMN04515678_10275</name>
</gene>
<organism evidence="8 9">
    <name type="scientific">Roseivivax sediminis</name>
    <dbReference type="NCBI Taxonomy" id="936889"/>
    <lineage>
        <taxon>Bacteria</taxon>
        <taxon>Pseudomonadati</taxon>
        <taxon>Pseudomonadota</taxon>
        <taxon>Alphaproteobacteria</taxon>
        <taxon>Rhodobacterales</taxon>
        <taxon>Roseobacteraceae</taxon>
        <taxon>Roseivivax</taxon>
    </lineage>
</organism>
<evidence type="ECO:0000256" key="1">
    <source>
        <dbReference type="ARBA" id="ARBA00022485"/>
    </source>
</evidence>
<dbReference type="PANTHER" id="PTHR32439:SF9">
    <property type="entry name" value="BLR3264 PROTEIN"/>
    <property type="match status" value="1"/>
</dbReference>
<evidence type="ECO:0000259" key="7">
    <source>
        <dbReference type="Pfam" id="PF03460"/>
    </source>
</evidence>
<keyword evidence="4" id="KW-0560">Oxidoreductase</keyword>
<dbReference type="Proteomes" id="UP000325289">
    <property type="component" value="Unassembled WGS sequence"/>
</dbReference>
<evidence type="ECO:0000256" key="4">
    <source>
        <dbReference type="ARBA" id="ARBA00023002"/>
    </source>
</evidence>
<dbReference type="SUPFAM" id="SSF55124">
    <property type="entry name" value="Nitrite/Sulfite reductase N-terminal domain-like"/>
    <property type="match status" value="1"/>
</dbReference>
<dbReference type="AlphaFoldDB" id="A0A1I1U0F4"/>
<name>A0A1I1U0F4_9RHOB</name>
<keyword evidence="6" id="KW-0411">Iron-sulfur</keyword>
<evidence type="ECO:0000256" key="3">
    <source>
        <dbReference type="ARBA" id="ARBA00022723"/>
    </source>
</evidence>
<keyword evidence="9" id="KW-1185">Reference proteome</keyword>